<evidence type="ECO:0000313" key="2">
    <source>
        <dbReference type="EMBL" id="OHE91472.1"/>
    </source>
</evidence>
<feature type="region of interest" description="Disordered" evidence="1">
    <location>
        <begin position="1"/>
        <end position="40"/>
    </location>
</feature>
<dbReference type="GeneID" id="34566371"/>
<proteinExistence type="predicted"/>
<dbReference type="RefSeq" id="XP_022468645.1">
    <property type="nucleotide sequence ID" value="XM_022624861.1"/>
</dbReference>
<keyword evidence="3" id="KW-1185">Reference proteome</keyword>
<dbReference type="EMBL" id="MJBS01000184">
    <property type="protein sequence ID" value="OHE91472.1"/>
    <property type="molecule type" value="Genomic_DNA"/>
</dbReference>
<name>A0A1G4AR21_9PEZI</name>
<dbReference type="Proteomes" id="UP000176998">
    <property type="component" value="Unassembled WGS sequence"/>
</dbReference>
<sequence>MPQANTTSVDTATPRRRHPRCPSNPHRLSTDPKVPSPVCQSTTSLAASRSASRTMSILPEASLCLDPSAVCARWPSQAPRGSFGFWRSPCLFLLWRLPFYQWRCLGT</sequence>
<reference evidence="2 3" key="1">
    <citation type="submission" date="2016-09" db="EMBL/GenBank/DDBJ databases">
        <authorList>
            <person name="Capua I."/>
            <person name="De Benedictis P."/>
            <person name="Joannis T."/>
            <person name="Lombin L.H."/>
            <person name="Cattoli G."/>
        </authorList>
    </citation>
    <scope>NUCLEOTIDE SEQUENCE [LARGE SCALE GENOMIC DNA]</scope>
    <source>
        <strain evidence="2 3">IMI 309357</strain>
    </source>
</reference>
<organism evidence="2 3">
    <name type="scientific">Colletotrichum orchidophilum</name>
    <dbReference type="NCBI Taxonomy" id="1209926"/>
    <lineage>
        <taxon>Eukaryota</taxon>
        <taxon>Fungi</taxon>
        <taxon>Dikarya</taxon>
        <taxon>Ascomycota</taxon>
        <taxon>Pezizomycotina</taxon>
        <taxon>Sordariomycetes</taxon>
        <taxon>Hypocreomycetidae</taxon>
        <taxon>Glomerellales</taxon>
        <taxon>Glomerellaceae</taxon>
        <taxon>Colletotrichum</taxon>
    </lineage>
</organism>
<gene>
    <name evidence="2" type="ORF">CORC01_13244</name>
</gene>
<feature type="compositionally biased region" description="Polar residues" evidence="1">
    <location>
        <begin position="1"/>
        <end position="11"/>
    </location>
</feature>
<evidence type="ECO:0000313" key="3">
    <source>
        <dbReference type="Proteomes" id="UP000176998"/>
    </source>
</evidence>
<accession>A0A1G4AR21</accession>
<comment type="caution">
    <text evidence="2">The sequence shown here is derived from an EMBL/GenBank/DDBJ whole genome shotgun (WGS) entry which is preliminary data.</text>
</comment>
<dbReference type="AlphaFoldDB" id="A0A1G4AR21"/>
<evidence type="ECO:0000256" key="1">
    <source>
        <dbReference type="SAM" id="MobiDB-lite"/>
    </source>
</evidence>
<protein>
    <submittedName>
        <fullName evidence="2">Uncharacterized protein</fullName>
    </submittedName>
</protein>